<feature type="compositionally biased region" description="Polar residues" evidence="2">
    <location>
        <begin position="219"/>
        <end position="236"/>
    </location>
</feature>
<feature type="compositionally biased region" description="Low complexity" evidence="2">
    <location>
        <begin position="103"/>
        <end position="124"/>
    </location>
</feature>
<evidence type="ECO:0000313" key="5">
    <source>
        <dbReference type="Proteomes" id="UP000750522"/>
    </source>
</evidence>
<comment type="caution">
    <text evidence="4">The sequence shown here is derived from an EMBL/GenBank/DDBJ whole genome shotgun (WGS) entry which is preliminary data.</text>
</comment>
<feature type="region of interest" description="Disordered" evidence="2">
    <location>
        <begin position="1"/>
        <end position="22"/>
    </location>
</feature>
<gene>
    <name evidence="4" type="ORF">DV451_001676</name>
</gene>
<protein>
    <recommendedName>
        <fullName evidence="3">Striatin N-terminal domain-containing protein</fullName>
    </recommendedName>
</protein>
<feature type="domain" description="Striatin N-terminal" evidence="3">
    <location>
        <begin position="23"/>
        <end position="177"/>
    </location>
</feature>
<dbReference type="Pfam" id="PF08232">
    <property type="entry name" value="Striatin"/>
    <property type="match status" value="1"/>
</dbReference>
<dbReference type="Proteomes" id="UP000750522">
    <property type="component" value="Unassembled WGS sequence"/>
</dbReference>
<evidence type="ECO:0000256" key="2">
    <source>
        <dbReference type="SAM" id="MobiDB-lite"/>
    </source>
</evidence>
<feature type="compositionally biased region" description="Polar residues" evidence="2">
    <location>
        <begin position="91"/>
        <end position="102"/>
    </location>
</feature>
<dbReference type="PANTHER" id="PTHR15653:SF0">
    <property type="entry name" value="CONNECTOR OF KINASE TO AP-1, ISOFORM E"/>
    <property type="match status" value="1"/>
</dbReference>
<feature type="compositionally biased region" description="Low complexity" evidence="2">
    <location>
        <begin position="208"/>
        <end position="218"/>
    </location>
</feature>
<organism evidence="4 5">
    <name type="scientific">Geotrichum candidum</name>
    <name type="common">Oospora lactis</name>
    <name type="synonym">Dipodascus geotrichum</name>
    <dbReference type="NCBI Taxonomy" id="1173061"/>
    <lineage>
        <taxon>Eukaryota</taxon>
        <taxon>Fungi</taxon>
        <taxon>Dikarya</taxon>
        <taxon>Ascomycota</taxon>
        <taxon>Saccharomycotina</taxon>
        <taxon>Dipodascomycetes</taxon>
        <taxon>Dipodascales</taxon>
        <taxon>Dipodascaceae</taxon>
        <taxon>Geotrichum</taxon>
    </lineage>
</organism>
<dbReference type="EMBL" id="QQZK01000026">
    <property type="protein sequence ID" value="KAF5102976.1"/>
    <property type="molecule type" value="Genomic_DNA"/>
</dbReference>
<feature type="compositionally biased region" description="Acidic residues" evidence="2">
    <location>
        <begin position="190"/>
        <end position="204"/>
    </location>
</feature>
<reference evidence="4" key="1">
    <citation type="journal article" date="2020" name="Front. Microbiol.">
        <title>Phenotypic and Genetic Characterization of the Cheese Ripening Yeast Geotrichum candidum.</title>
        <authorList>
            <person name="Perkins V."/>
            <person name="Vignola S."/>
            <person name="Lessard M.H."/>
            <person name="Plante P.L."/>
            <person name="Corbeil J."/>
            <person name="Dugat-Bony E."/>
            <person name="Frenette M."/>
            <person name="Labrie S."/>
        </authorList>
    </citation>
    <scope>NUCLEOTIDE SEQUENCE</scope>
    <source>
        <strain evidence="4">LMA-70</strain>
    </source>
</reference>
<evidence type="ECO:0000259" key="3">
    <source>
        <dbReference type="Pfam" id="PF08232"/>
    </source>
</evidence>
<feature type="compositionally biased region" description="Polar residues" evidence="2">
    <location>
        <begin position="248"/>
        <end position="257"/>
    </location>
</feature>
<evidence type="ECO:0000313" key="4">
    <source>
        <dbReference type="EMBL" id="KAF5102976.1"/>
    </source>
</evidence>
<proteinExistence type="predicted"/>
<name>A0A9P5KVB4_GEOCN</name>
<feature type="region of interest" description="Disordered" evidence="2">
    <location>
        <begin position="178"/>
        <end position="257"/>
    </location>
</feature>
<dbReference type="Gene3D" id="1.20.5.300">
    <property type="match status" value="1"/>
</dbReference>
<keyword evidence="1" id="KW-0175">Coiled coil</keyword>
<feature type="compositionally biased region" description="Polar residues" evidence="2">
    <location>
        <begin position="178"/>
        <end position="189"/>
    </location>
</feature>
<dbReference type="InterPro" id="IPR051488">
    <property type="entry name" value="WD_repeat_striatin"/>
</dbReference>
<dbReference type="InterPro" id="IPR013258">
    <property type="entry name" value="Striatin_N"/>
</dbReference>
<sequence length="257" mass="28575">MTASPAGILPSQSSAQPQPVDYSLPGVMRYLQTEWQRNERDRIQWNLERAEMKTRIAKLEGDKRSLELVIDGHLKKIAILEAAFDQQQQQRPGGTSQNESGESGSNDDNSKTNNGNNSSNSNSSFTGGHSDRTQEAQAERNLKVKCVEAEIDLTPIIESRIYLEKCIQEVDYLLQTSHISSNGGANGNDSVDEEDEEEDEDADDEHQNLQQHHQQNSHAVNSGFANNIPHTAQQQELGDVNQHDLDDTFSTTSTITN</sequence>
<dbReference type="PANTHER" id="PTHR15653">
    <property type="entry name" value="STRIATIN"/>
    <property type="match status" value="1"/>
</dbReference>
<feature type="region of interest" description="Disordered" evidence="2">
    <location>
        <begin position="85"/>
        <end position="136"/>
    </location>
</feature>
<reference evidence="4" key="2">
    <citation type="submission" date="2020-01" db="EMBL/GenBank/DDBJ databases">
        <authorList>
            <person name="Perkins V."/>
            <person name="Lessard M.-H."/>
            <person name="Dugat-Bony E."/>
            <person name="Frenette M."/>
            <person name="Labrie S."/>
        </authorList>
    </citation>
    <scope>NUCLEOTIDE SEQUENCE</scope>
    <source>
        <strain evidence="4">LMA-70</strain>
    </source>
</reference>
<accession>A0A9P5KVB4</accession>
<dbReference type="AlphaFoldDB" id="A0A9P5KVB4"/>
<evidence type="ECO:0000256" key="1">
    <source>
        <dbReference type="ARBA" id="ARBA00023054"/>
    </source>
</evidence>